<evidence type="ECO:0000256" key="6">
    <source>
        <dbReference type="PROSITE-ProRule" id="PRU00176"/>
    </source>
</evidence>
<keyword evidence="10" id="KW-1185">Reference proteome</keyword>
<feature type="compositionally biased region" description="Basic and acidic residues" evidence="7">
    <location>
        <begin position="171"/>
        <end position="190"/>
    </location>
</feature>
<dbReference type="GO" id="GO:0005634">
    <property type="term" value="C:nucleus"/>
    <property type="evidence" value="ECO:0007669"/>
    <property type="project" value="UniProtKB-SubCell"/>
</dbReference>
<reference evidence="11" key="1">
    <citation type="submission" date="2025-08" db="UniProtKB">
        <authorList>
            <consortium name="RefSeq"/>
        </authorList>
    </citation>
    <scope>IDENTIFICATION</scope>
</reference>
<evidence type="ECO:0000256" key="3">
    <source>
        <dbReference type="ARBA" id="ARBA00022771"/>
    </source>
</evidence>
<dbReference type="InterPro" id="IPR003604">
    <property type="entry name" value="Matrin/U1-like-C_Znf_C2H2"/>
</dbReference>
<dbReference type="PROSITE" id="PS50102">
    <property type="entry name" value="RRM"/>
    <property type="match status" value="1"/>
</dbReference>
<protein>
    <submittedName>
        <fullName evidence="11">Matrin-3-like</fullName>
    </submittedName>
</protein>
<evidence type="ECO:0000313" key="10">
    <source>
        <dbReference type="Proteomes" id="UP000515152"/>
    </source>
</evidence>
<feature type="region of interest" description="Disordered" evidence="7">
    <location>
        <begin position="120"/>
        <end position="192"/>
    </location>
</feature>
<dbReference type="KEGG" id="char:116221397"/>
<dbReference type="InterPro" id="IPR000690">
    <property type="entry name" value="Matrin/U1-C_Znf_C2H2"/>
</dbReference>
<dbReference type="GeneID" id="116221397"/>
<dbReference type="PROSITE" id="PS50171">
    <property type="entry name" value="ZF_MATRIN"/>
    <property type="match status" value="1"/>
</dbReference>
<evidence type="ECO:0000256" key="5">
    <source>
        <dbReference type="ARBA" id="ARBA00023242"/>
    </source>
</evidence>
<dbReference type="Proteomes" id="UP000515152">
    <property type="component" value="Chromosome 8"/>
</dbReference>
<organism evidence="10 11">
    <name type="scientific">Clupea harengus</name>
    <name type="common">Atlantic herring</name>
    <dbReference type="NCBI Taxonomy" id="7950"/>
    <lineage>
        <taxon>Eukaryota</taxon>
        <taxon>Metazoa</taxon>
        <taxon>Chordata</taxon>
        <taxon>Craniata</taxon>
        <taxon>Vertebrata</taxon>
        <taxon>Euteleostomi</taxon>
        <taxon>Actinopterygii</taxon>
        <taxon>Neopterygii</taxon>
        <taxon>Teleostei</taxon>
        <taxon>Clupei</taxon>
        <taxon>Clupeiformes</taxon>
        <taxon>Clupeoidei</taxon>
        <taxon>Clupeidae</taxon>
        <taxon>Clupea</taxon>
    </lineage>
</organism>
<dbReference type="AlphaFoldDB" id="A0A8M1KPJ8"/>
<keyword evidence="3" id="KW-0863">Zinc-finger</keyword>
<feature type="domain" description="Matrin-type" evidence="9">
    <location>
        <begin position="214"/>
        <end position="245"/>
    </location>
</feature>
<evidence type="ECO:0000256" key="1">
    <source>
        <dbReference type="ARBA" id="ARBA00004123"/>
    </source>
</evidence>
<name>A0A8M1KPJ8_CLUHA</name>
<dbReference type="SMART" id="SM00451">
    <property type="entry name" value="ZnF_U1"/>
    <property type="match status" value="1"/>
</dbReference>
<keyword evidence="4" id="KW-0862">Zinc</keyword>
<dbReference type="PANTHER" id="PTHR15491">
    <property type="match status" value="1"/>
</dbReference>
<keyword evidence="2" id="KW-0479">Metal-binding</keyword>
<evidence type="ECO:0000256" key="2">
    <source>
        <dbReference type="ARBA" id="ARBA00022723"/>
    </source>
</evidence>
<comment type="subcellular location">
    <subcellularLocation>
        <location evidence="1">Nucleus</location>
    </subcellularLocation>
</comment>
<feature type="domain" description="RRM" evidence="8">
    <location>
        <begin position="36"/>
        <end position="111"/>
    </location>
</feature>
<feature type="compositionally biased region" description="Basic and acidic residues" evidence="7">
    <location>
        <begin position="131"/>
        <end position="153"/>
    </location>
</feature>
<dbReference type="GO" id="GO:0003723">
    <property type="term" value="F:RNA binding"/>
    <property type="evidence" value="ECO:0007669"/>
    <property type="project" value="UniProtKB-UniRule"/>
</dbReference>
<gene>
    <name evidence="11" type="primary">LOC116221397</name>
</gene>
<evidence type="ECO:0000256" key="4">
    <source>
        <dbReference type="ARBA" id="ARBA00022833"/>
    </source>
</evidence>
<dbReference type="InterPro" id="IPR000504">
    <property type="entry name" value="RRM_dom"/>
</dbReference>
<keyword evidence="5" id="KW-0539">Nucleus</keyword>
<evidence type="ECO:0000259" key="8">
    <source>
        <dbReference type="PROSITE" id="PS50102"/>
    </source>
</evidence>
<evidence type="ECO:0000256" key="7">
    <source>
        <dbReference type="SAM" id="MobiDB-lite"/>
    </source>
</evidence>
<dbReference type="GO" id="GO:0008270">
    <property type="term" value="F:zinc ion binding"/>
    <property type="evidence" value="ECO:0007669"/>
    <property type="project" value="UniProtKB-KW"/>
</dbReference>
<keyword evidence="6" id="KW-0694">RNA-binding</keyword>
<dbReference type="InterPro" id="IPR026811">
    <property type="entry name" value="CIZ1"/>
</dbReference>
<evidence type="ECO:0000259" key="9">
    <source>
        <dbReference type="PROSITE" id="PS50171"/>
    </source>
</evidence>
<evidence type="ECO:0000313" key="11">
    <source>
        <dbReference type="RefSeq" id="XP_042564318.1"/>
    </source>
</evidence>
<dbReference type="PANTHER" id="PTHR15491:SF9">
    <property type="entry name" value="CIP1-INTERACTING ZINC FINGER PROTEIN"/>
    <property type="match status" value="1"/>
</dbReference>
<sequence>MVAFYKGSKEGAFINGRPVTVSVCRTLKELEGPSGCSIYVSNLPMRKFSDIALLWMARPFGSVKAYRINRAPGSCYIQFHSPEAADEMVKKYGTRPPTFKGSVLTVCPCRKPDSTISWVTPSIQLGPVGGKKGDENGGEERERRSFKRKREESADLEGPCGDPPPAEPEERDEKRRMSEEEKDEKEKTSVEAEECVYQPGAPVGLDYIVPASGFFCKLCNVFYTSEVTAKAEHCSGTEHHKNLRSRYVRLSVCVSCGMAALLSLPCPVRLGVMRQGGPQAELHRCTLERNVNKMEKLLKKGVDVDCVNDLYHVVCRCVNDLYHVVCRCE</sequence>
<proteinExistence type="predicted"/>
<dbReference type="RefSeq" id="XP_042564318.1">
    <property type="nucleotide sequence ID" value="XM_042708384.1"/>
</dbReference>
<dbReference type="OrthoDB" id="10072641at2759"/>
<accession>A0A8M1KPJ8</accession>